<dbReference type="AlphaFoldDB" id="A0AAE0PHI1"/>
<dbReference type="Proteomes" id="UP001281003">
    <property type="component" value="Unassembled WGS sequence"/>
</dbReference>
<reference evidence="3" key="1">
    <citation type="journal article" date="2023" name="Mol. Phylogenet. Evol.">
        <title>Genome-scale phylogeny and comparative genomics of the fungal order Sordariales.</title>
        <authorList>
            <person name="Hensen N."/>
            <person name="Bonometti L."/>
            <person name="Westerberg I."/>
            <person name="Brannstrom I.O."/>
            <person name="Guillou S."/>
            <person name="Cros-Aarteil S."/>
            <person name="Calhoun S."/>
            <person name="Haridas S."/>
            <person name="Kuo A."/>
            <person name="Mondo S."/>
            <person name="Pangilinan J."/>
            <person name="Riley R."/>
            <person name="LaButti K."/>
            <person name="Andreopoulos B."/>
            <person name="Lipzen A."/>
            <person name="Chen C."/>
            <person name="Yan M."/>
            <person name="Daum C."/>
            <person name="Ng V."/>
            <person name="Clum A."/>
            <person name="Steindorff A."/>
            <person name="Ohm R.A."/>
            <person name="Martin F."/>
            <person name="Silar P."/>
            <person name="Natvig D.O."/>
            <person name="Lalanne C."/>
            <person name="Gautier V."/>
            <person name="Ament-Velasquez S.L."/>
            <person name="Kruys A."/>
            <person name="Hutchinson M.I."/>
            <person name="Powell A.J."/>
            <person name="Barry K."/>
            <person name="Miller A.N."/>
            <person name="Grigoriev I.V."/>
            <person name="Debuchy R."/>
            <person name="Gladieux P."/>
            <person name="Hiltunen Thoren M."/>
            <person name="Johannesson H."/>
        </authorList>
    </citation>
    <scope>NUCLEOTIDE SEQUENCE</scope>
    <source>
        <strain evidence="3">FGSC 1904</strain>
    </source>
</reference>
<keyword evidence="4" id="KW-1185">Reference proteome</keyword>
<feature type="compositionally biased region" description="Basic and acidic residues" evidence="1">
    <location>
        <begin position="61"/>
        <end position="80"/>
    </location>
</feature>
<proteinExistence type="predicted"/>
<feature type="transmembrane region" description="Helical" evidence="2">
    <location>
        <begin position="20"/>
        <end position="43"/>
    </location>
</feature>
<keyword evidence="2" id="KW-0472">Membrane</keyword>
<gene>
    <name evidence="3" type="ORF">B0T20DRAFT_176787</name>
</gene>
<keyword evidence="2" id="KW-0812">Transmembrane</keyword>
<name>A0AAE0PHI1_SORBR</name>
<keyword evidence="2" id="KW-1133">Transmembrane helix</keyword>
<comment type="caution">
    <text evidence="3">The sequence shown here is derived from an EMBL/GenBank/DDBJ whole genome shotgun (WGS) entry which is preliminary data.</text>
</comment>
<accession>A0AAE0PHI1</accession>
<protein>
    <submittedName>
        <fullName evidence="3">Uncharacterized protein</fullName>
    </submittedName>
</protein>
<sequence>MINNKHPHSCPQDIFLLKAFTYVSLSLAFMSNCLLDIFLLFTVEQLATNVSYLASNAQKSVSEDVPARSEGTEAKLGRDSFRQSRPLYRRQRPPRPLYDVDTYRLQTLHFLFKTPSQGPMLARTSKCSRRNKQFVGWWYCAGDLHDLDIS</sequence>
<evidence type="ECO:0000256" key="1">
    <source>
        <dbReference type="SAM" id="MobiDB-lite"/>
    </source>
</evidence>
<feature type="region of interest" description="Disordered" evidence="1">
    <location>
        <begin position="59"/>
        <end position="80"/>
    </location>
</feature>
<organism evidence="3 4">
    <name type="scientific">Sordaria brevicollis</name>
    <dbReference type="NCBI Taxonomy" id="83679"/>
    <lineage>
        <taxon>Eukaryota</taxon>
        <taxon>Fungi</taxon>
        <taxon>Dikarya</taxon>
        <taxon>Ascomycota</taxon>
        <taxon>Pezizomycotina</taxon>
        <taxon>Sordariomycetes</taxon>
        <taxon>Sordariomycetidae</taxon>
        <taxon>Sordariales</taxon>
        <taxon>Sordariaceae</taxon>
        <taxon>Sordaria</taxon>
    </lineage>
</organism>
<dbReference type="EMBL" id="JAUTDP010000004">
    <property type="protein sequence ID" value="KAK3400111.1"/>
    <property type="molecule type" value="Genomic_DNA"/>
</dbReference>
<evidence type="ECO:0000256" key="2">
    <source>
        <dbReference type="SAM" id="Phobius"/>
    </source>
</evidence>
<evidence type="ECO:0000313" key="3">
    <source>
        <dbReference type="EMBL" id="KAK3400111.1"/>
    </source>
</evidence>
<reference evidence="3" key="2">
    <citation type="submission" date="2023-07" db="EMBL/GenBank/DDBJ databases">
        <authorList>
            <consortium name="Lawrence Berkeley National Laboratory"/>
            <person name="Haridas S."/>
            <person name="Hensen N."/>
            <person name="Bonometti L."/>
            <person name="Westerberg I."/>
            <person name="Brannstrom I.O."/>
            <person name="Guillou S."/>
            <person name="Cros-Aarteil S."/>
            <person name="Calhoun S."/>
            <person name="Kuo A."/>
            <person name="Mondo S."/>
            <person name="Pangilinan J."/>
            <person name="Riley R."/>
            <person name="LaButti K."/>
            <person name="Andreopoulos B."/>
            <person name="Lipzen A."/>
            <person name="Chen C."/>
            <person name="Yanf M."/>
            <person name="Daum C."/>
            <person name="Ng V."/>
            <person name="Clum A."/>
            <person name="Steindorff A."/>
            <person name="Ohm R."/>
            <person name="Martin F."/>
            <person name="Silar P."/>
            <person name="Natvig D."/>
            <person name="Lalanne C."/>
            <person name="Gautier V."/>
            <person name="Ament-velasquez S.L."/>
            <person name="Kruys A."/>
            <person name="Hutchinson M.I."/>
            <person name="Powell A.J."/>
            <person name="Barry K."/>
            <person name="Miller A.N."/>
            <person name="Grigoriev I.V."/>
            <person name="Debuchy R."/>
            <person name="Gladieux P."/>
            <person name="Thoren M.H."/>
            <person name="Johannesson H."/>
        </authorList>
    </citation>
    <scope>NUCLEOTIDE SEQUENCE</scope>
    <source>
        <strain evidence="3">FGSC 1904</strain>
    </source>
</reference>
<evidence type="ECO:0000313" key="4">
    <source>
        <dbReference type="Proteomes" id="UP001281003"/>
    </source>
</evidence>